<keyword evidence="4" id="KW-0833">Ubl conjugation pathway</keyword>
<evidence type="ECO:0000256" key="4">
    <source>
        <dbReference type="ARBA" id="ARBA00022786"/>
    </source>
</evidence>
<dbReference type="OrthoDB" id="289038at2759"/>
<evidence type="ECO:0000313" key="12">
    <source>
        <dbReference type="EMBL" id="OMJ66084.1"/>
    </source>
</evidence>
<dbReference type="InterPro" id="IPR001394">
    <property type="entry name" value="Peptidase_C19_UCH"/>
</dbReference>
<feature type="compositionally biased region" description="Basic and acidic residues" evidence="10">
    <location>
        <begin position="1011"/>
        <end position="1022"/>
    </location>
</feature>
<dbReference type="InterPro" id="IPR038765">
    <property type="entry name" value="Papain-like_cys_pep_sf"/>
</dbReference>
<dbReference type="InterPro" id="IPR018200">
    <property type="entry name" value="USP_CS"/>
</dbReference>
<dbReference type="SUPFAM" id="SSF54001">
    <property type="entry name" value="Cysteine proteinases"/>
    <property type="match status" value="1"/>
</dbReference>
<keyword evidence="13" id="KW-1185">Reference proteome</keyword>
<dbReference type="Gene3D" id="3.90.70.10">
    <property type="entry name" value="Cysteine proteinases"/>
    <property type="match status" value="1"/>
</dbReference>
<dbReference type="InterPro" id="IPR028889">
    <property type="entry name" value="USP"/>
</dbReference>
<evidence type="ECO:0000256" key="3">
    <source>
        <dbReference type="ARBA" id="ARBA00022670"/>
    </source>
</evidence>
<dbReference type="PANTHER" id="PTHR24006:SF702">
    <property type="entry name" value="UBIQUITIN CARBOXYL-TERMINAL HYDROLASE 47"/>
    <property type="match status" value="1"/>
</dbReference>
<proteinExistence type="predicted"/>
<feature type="domain" description="USP" evidence="11">
    <location>
        <begin position="23"/>
        <end position="423"/>
    </location>
</feature>
<reference evidence="12 13" key="1">
    <citation type="submission" date="2016-11" db="EMBL/GenBank/DDBJ databases">
        <title>The macronuclear genome of Stentor coeruleus: a giant cell with tiny introns.</title>
        <authorList>
            <person name="Slabodnick M."/>
            <person name="Ruby J.G."/>
            <person name="Reiff S.B."/>
            <person name="Swart E.C."/>
            <person name="Gosai S."/>
            <person name="Prabakaran S."/>
            <person name="Witkowska E."/>
            <person name="Larue G.E."/>
            <person name="Fisher S."/>
            <person name="Freeman R.M."/>
            <person name="Gunawardena J."/>
            <person name="Chu W."/>
            <person name="Stover N.A."/>
            <person name="Gregory B.D."/>
            <person name="Nowacki M."/>
            <person name="Derisi J."/>
            <person name="Roy S.W."/>
            <person name="Marshall W.F."/>
            <person name="Sood P."/>
        </authorList>
    </citation>
    <scope>NUCLEOTIDE SEQUENCE [LARGE SCALE GENOMIC DNA]</scope>
    <source>
        <strain evidence="12">WM001</strain>
    </source>
</reference>
<dbReference type="EC" id="3.4.19.12" evidence="2"/>
<dbReference type="GO" id="GO:0004843">
    <property type="term" value="F:cysteine-type deubiquitinase activity"/>
    <property type="evidence" value="ECO:0007669"/>
    <property type="project" value="InterPro"/>
</dbReference>
<evidence type="ECO:0000256" key="7">
    <source>
        <dbReference type="ARBA" id="ARBA00026136"/>
    </source>
</evidence>
<dbReference type="PANTHER" id="PTHR24006">
    <property type="entry name" value="UBIQUITIN CARBOXYL-TERMINAL HYDROLASE"/>
    <property type="match status" value="1"/>
</dbReference>
<evidence type="ECO:0000313" key="13">
    <source>
        <dbReference type="Proteomes" id="UP000187209"/>
    </source>
</evidence>
<dbReference type="Proteomes" id="UP000187209">
    <property type="component" value="Unassembled WGS sequence"/>
</dbReference>
<dbReference type="GO" id="GO:0005829">
    <property type="term" value="C:cytosol"/>
    <property type="evidence" value="ECO:0007669"/>
    <property type="project" value="TreeGrafter"/>
</dbReference>
<dbReference type="Pfam" id="PF00443">
    <property type="entry name" value="UCH"/>
    <property type="match status" value="1"/>
</dbReference>
<evidence type="ECO:0000256" key="2">
    <source>
        <dbReference type="ARBA" id="ARBA00012759"/>
    </source>
</evidence>
<keyword evidence="5" id="KW-0378">Hydrolase</keyword>
<dbReference type="PROSITE" id="PS00972">
    <property type="entry name" value="USP_1"/>
    <property type="match status" value="1"/>
</dbReference>
<comment type="catalytic activity">
    <reaction evidence="1">
        <text>Thiol-dependent hydrolysis of ester, thioester, amide, peptide and isopeptide bonds formed by the C-terminal Gly of ubiquitin (a 76-residue protein attached to proteins as an intracellular targeting signal).</text>
        <dbReference type="EC" id="3.4.19.12"/>
    </reaction>
</comment>
<dbReference type="InterPro" id="IPR045578">
    <property type="entry name" value="USP47_C"/>
</dbReference>
<evidence type="ECO:0000256" key="10">
    <source>
        <dbReference type="SAM" id="MobiDB-lite"/>
    </source>
</evidence>
<evidence type="ECO:0000256" key="6">
    <source>
        <dbReference type="ARBA" id="ARBA00022807"/>
    </source>
</evidence>
<evidence type="ECO:0000256" key="8">
    <source>
        <dbReference type="ARBA" id="ARBA00029910"/>
    </source>
</evidence>
<accession>A0A1R2ANJ0</accession>
<evidence type="ECO:0000256" key="9">
    <source>
        <dbReference type="ARBA" id="ARBA00032453"/>
    </source>
</evidence>
<name>A0A1R2ANJ0_9CILI</name>
<dbReference type="EMBL" id="MPUH01001825">
    <property type="protein sequence ID" value="OMJ66084.1"/>
    <property type="molecule type" value="Genomic_DNA"/>
</dbReference>
<sequence>MYQIVPYKGEVHSEPGKYEQKFTGLSNQGATCYMNSLLQSLYMTPEFRQKIYNWKYDPRKHGDKKTCIPFQLQVLFGKLQISKRLSVDTKFLTKSFGWDIKESFQQHDVQEFCRVLFDAIEESVKGTDSENLISSLYEGMMTDYVKCLTCQNESTRSDRFLDLSLTVRNDFEKIRNDSIEKALQNYIKPELLNESNQYMCDLCKKKVDAKKGLKIDRFPYILVGQIKRFDLNYTTLQRIKLNDRVSFPQVLNANNFLGEFKDVIHLANEDLDEEKTVKVPELKFQAPEGIVMKNHSTSAYEALFEDKDKKPLLPDKVIKDRIMGEQTEKRKKRQEELIELYKKDGEFVYELFSIMIHSGSAMGGHYYAYIKCIEDSKWYNFNDSVVKEIEEKEITKVFGGESSTSSWGSSYSANAYLLMYRKITHENLIRVDDSEIPHYIRDEILSQVEEEKKEATVREEKYQTIHFKVVYQKKEITLVTRRDHTLKEFKAEVINSFNLTEKPENIRLRAYSTIYEVYQDIYDEDKKISQIQCWDYKVFGVETKAPDEEWKPYDPNLITIKVCLWDDVVDINVAPEPRKVFVSKNFTVIKLLEHFQEIFNIDKNEILVFKKSYIGITFCCEQISEKRNYDLTLINARVYEGSNLFIEKRGEGKAKWQEFIELEARRYTIRFNHPDEPLNNYSNPDYKHIVVIDQQATLQDLKAMIAKKVGIDDDKFLIKRGSPQSQEIKDLSTKLIHANVMNNSIICVERGIPSSPNQYRIVFSLAVSPKDNESKASCYTFLELFDMPVDATVPIIDIKKILLGKVIEMFPTLDISIEKLRLRERNSERLSKTLRNSDTLKNYTPFERKCISLQILDSPEEEIPSSHMIILGKRWIPSTWEISKPTEFIIKRLSTVQEVGDILADYYNIEKNKIMVSKLGYAYCFSPLDLLNETFIKTLGQNQSITQGPWYVSMDGVLFFVKDSGEITREPTAEERKKYEKPAKVTFSDGTTAGTWKYEPPKERAVKIKVTKGEDAGNKPDEINTQNYVESNDNKRVGEEGSKVESEERIESVEVQAMNEDKVRI</sequence>
<keyword evidence="3" id="KW-0645">Protease</keyword>
<dbReference type="GO" id="GO:0005634">
    <property type="term" value="C:nucleus"/>
    <property type="evidence" value="ECO:0007669"/>
    <property type="project" value="TreeGrafter"/>
</dbReference>
<dbReference type="AlphaFoldDB" id="A0A1R2ANJ0"/>
<comment type="caution">
    <text evidence="12">The sequence shown here is derived from an EMBL/GenBank/DDBJ whole genome shotgun (WGS) entry which is preliminary data.</text>
</comment>
<gene>
    <name evidence="12" type="ORF">SteCoe_37202</name>
</gene>
<dbReference type="PROSITE" id="PS50235">
    <property type="entry name" value="USP_3"/>
    <property type="match status" value="1"/>
</dbReference>
<organism evidence="12 13">
    <name type="scientific">Stentor coeruleus</name>
    <dbReference type="NCBI Taxonomy" id="5963"/>
    <lineage>
        <taxon>Eukaryota</taxon>
        <taxon>Sar</taxon>
        <taxon>Alveolata</taxon>
        <taxon>Ciliophora</taxon>
        <taxon>Postciliodesmatophora</taxon>
        <taxon>Heterotrichea</taxon>
        <taxon>Heterotrichida</taxon>
        <taxon>Stentoridae</taxon>
        <taxon>Stentor</taxon>
    </lineage>
</organism>
<protein>
    <recommendedName>
        <fullName evidence="7">Ubiquitin carboxyl-terminal hydrolase 47</fullName>
        <ecNumber evidence="2">3.4.19.12</ecNumber>
    </recommendedName>
    <alternativeName>
        <fullName evidence="8">Ubiquitin thioesterase 47</fullName>
    </alternativeName>
    <alternativeName>
        <fullName evidence="9">Ubiquitin-specific-processing protease 47</fullName>
    </alternativeName>
</protein>
<dbReference type="GO" id="GO:0016579">
    <property type="term" value="P:protein deubiquitination"/>
    <property type="evidence" value="ECO:0007669"/>
    <property type="project" value="InterPro"/>
</dbReference>
<evidence type="ECO:0000256" key="1">
    <source>
        <dbReference type="ARBA" id="ARBA00000707"/>
    </source>
</evidence>
<dbReference type="InterPro" id="IPR050164">
    <property type="entry name" value="Peptidase_C19"/>
</dbReference>
<feature type="compositionally biased region" description="Basic and acidic residues" evidence="10">
    <location>
        <begin position="1032"/>
        <end position="1049"/>
    </location>
</feature>
<feature type="region of interest" description="Disordered" evidence="10">
    <location>
        <begin position="1011"/>
        <end position="1049"/>
    </location>
</feature>
<keyword evidence="6" id="KW-0788">Thiol protease</keyword>
<dbReference type="Gene3D" id="3.10.20.90">
    <property type="entry name" value="Phosphatidylinositol 3-kinase Catalytic Subunit, Chain A, domain 1"/>
    <property type="match status" value="1"/>
</dbReference>
<evidence type="ECO:0000259" key="11">
    <source>
        <dbReference type="PROSITE" id="PS50235"/>
    </source>
</evidence>
<dbReference type="Pfam" id="PF19718">
    <property type="entry name" value="USP47_C"/>
    <property type="match status" value="1"/>
</dbReference>
<dbReference type="PROSITE" id="PS00973">
    <property type="entry name" value="USP_2"/>
    <property type="match status" value="1"/>
</dbReference>
<evidence type="ECO:0000256" key="5">
    <source>
        <dbReference type="ARBA" id="ARBA00022801"/>
    </source>
</evidence>